<reference evidence="1 2" key="1">
    <citation type="submission" date="2019-08" db="EMBL/GenBank/DDBJ databases">
        <authorList>
            <person name="Khan S.A."/>
            <person name="Jeon C.O."/>
            <person name="Jeong S.E."/>
        </authorList>
    </citation>
    <scope>NUCLEOTIDE SEQUENCE [LARGE SCALE GENOMIC DNA]</scope>
    <source>
        <strain evidence="2">IMCC1728</strain>
    </source>
</reference>
<organism evidence="1 2">
    <name type="scientific">Piscinibacter aquaticus</name>
    <dbReference type="NCBI Taxonomy" id="392597"/>
    <lineage>
        <taxon>Bacteria</taxon>
        <taxon>Pseudomonadati</taxon>
        <taxon>Pseudomonadota</taxon>
        <taxon>Betaproteobacteria</taxon>
        <taxon>Burkholderiales</taxon>
        <taxon>Sphaerotilaceae</taxon>
        <taxon>Piscinibacter</taxon>
    </lineage>
</organism>
<dbReference type="AlphaFoldDB" id="A0A5C6U1N8"/>
<proteinExistence type="predicted"/>
<evidence type="ECO:0000313" key="1">
    <source>
        <dbReference type="EMBL" id="TXC66679.1"/>
    </source>
</evidence>
<sequence length="157" mass="16456">MAIDNFLKLDGIAGEATQRDHRGAIELLSWSWGMTNESPAGGGGSGAGRAKAQSLLFVHRYDAASPPLLRHAASGRHIASAVLSARRSGGGARDFLKITLKGVMVVAVQMADNGDGPVEQVALNFAEIAFDYTPQSPRGSAGTPVRVGWNVRTSQVT</sequence>
<comment type="caution">
    <text evidence="1">The sequence shown here is derived from an EMBL/GenBank/DDBJ whole genome shotgun (WGS) entry which is preliminary data.</text>
</comment>
<dbReference type="Proteomes" id="UP000321832">
    <property type="component" value="Unassembled WGS sequence"/>
</dbReference>
<dbReference type="InterPro" id="IPR036624">
    <property type="entry name" value="Hcp1-lik_sf"/>
</dbReference>
<dbReference type="InterPro" id="IPR053165">
    <property type="entry name" value="HSI-I_assembly_Hcp1"/>
</dbReference>
<keyword evidence="2" id="KW-1185">Reference proteome</keyword>
<dbReference type="PANTHER" id="PTHR36152">
    <property type="entry name" value="CYTOPLASMIC PROTEIN-RELATED"/>
    <property type="match status" value="1"/>
</dbReference>
<dbReference type="SUPFAM" id="SSF141452">
    <property type="entry name" value="Hcp1-like"/>
    <property type="match status" value="1"/>
</dbReference>
<protein>
    <submittedName>
        <fullName evidence="1">Type VI secretion system tube protein Hcp</fullName>
    </submittedName>
</protein>
<dbReference type="EMBL" id="VOPW01000001">
    <property type="protein sequence ID" value="TXC66679.1"/>
    <property type="molecule type" value="Genomic_DNA"/>
</dbReference>
<dbReference type="Gene3D" id="2.30.110.20">
    <property type="entry name" value="Hcp1-like"/>
    <property type="match status" value="1"/>
</dbReference>
<evidence type="ECO:0000313" key="2">
    <source>
        <dbReference type="Proteomes" id="UP000321832"/>
    </source>
</evidence>
<accession>A0A5C6U1N8</accession>
<gene>
    <name evidence="1" type="ORF">FSC37_15275</name>
</gene>
<dbReference type="PANTHER" id="PTHR36152:SF5">
    <property type="entry name" value="PROTEIN HCP1"/>
    <property type="match status" value="1"/>
</dbReference>
<dbReference type="Pfam" id="PF05638">
    <property type="entry name" value="T6SS_HCP"/>
    <property type="match status" value="1"/>
</dbReference>
<name>A0A5C6U1N8_9BURK</name>
<dbReference type="InterPro" id="IPR008514">
    <property type="entry name" value="T6SS_Hcp"/>
</dbReference>